<sequence>MSGEGDIMLKNWVLVAIRNLLRHKLYTAINVIGLAVGLASCLMIMLHVRDELSYDAWVPDADRIVRVHTSYEIPGRAPFNTVRSAGKMMEALTTAYPEQVEVAARMFPYDTSILRDGTVIPQTVTYTDPAALAIFGLKFLEGDAATALSDPSSLVLTQSAARKYFGDADPIGRTLTICCIGPDRYDHRVTAVIADLPLNTHLKVEMLAPVVPQRLAAFPQVLDTWTSVNVFTYLKLRSTNDIARLADDNAAFIDRMIPNKNNNVRTSDSTRQHFMPIRDIRLHAKQQAGDIGDMKPAGDAGLVTALSMVALLILALGCVNFTNMAIARSSLRGREVAVRKVLGARRRSLVAQFLTEGSVMVVLSILVALGLMELALPAFNGVTGKDLSIPLLDPLFLSALLGLSLLVTLLGGAYPALYLSGFQPARILKGEDAADGGGARLRQLLVVMQFAVAIGLSIITLVVYRQTIFATNAELGFDRQHVLALRNLGGAGFQSTREAVMEQVRRLPGVTAVALSSDVPTDNNENNMIFTLEGSGEKGQVLNYQSLGDGFMELYKVAPVAGRVFNPSFGTDLIRPPAEGETGQATAMINEAAARLLGFATNADALGRVLKTKTLGNAPFDLTIVGVIPDIRFRSLKYGIQPTVIFQAERQFDTLSIRFDGRDPSALLSQVQSLWARMINDRPFNAAFVEDMIAAQYNEERVQATVFAAFSGLAILVACLGLYGLSGFAARRRTKEIGLRKVFGATVAQIVALLVWQFSRPVMIANLVAWPIAWWLLRGWLDGFEQRVDLSPAYFVAAGLTALIIAWVTVAGHAATTAMAPPIKALRHE</sequence>
<evidence type="ECO:0000259" key="7">
    <source>
        <dbReference type="Pfam" id="PF02687"/>
    </source>
</evidence>
<feature type="domain" description="MacB-like periplasmic core" evidence="8">
    <location>
        <begin position="27"/>
        <end position="247"/>
    </location>
</feature>
<proteinExistence type="predicted"/>
<gene>
    <name evidence="9" type="ORF">C0V82_02320</name>
</gene>
<dbReference type="PANTHER" id="PTHR30572">
    <property type="entry name" value="MEMBRANE COMPONENT OF TRANSPORTER-RELATED"/>
    <property type="match status" value="1"/>
</dbReference>
<comment type="subcellular location">
    <subcellularLocation>
        <location evidence="1">Cell membrane</location>
        <topology evidence="1">Multi-pass membrane protein</topology>
    </subcellularLocation>
</comment>
<dbReference type="GO" id="GO:0005886">
    <property type="term" value="C:plasma membrane"/>
    <property type="evidence" value="ECO:0007669"/>
    <property type="project" value="UniProtKB-SubCell"/>
</dbReference>
<feature type="transmembrane region" description="Helical" evidence="6">
    <location>
        <begin position="706"/>
        <end position="725"/>
    </location>
</feature>
<evidence type="ECO:0000313" key="9">
    <source>
        <dbReference type="EMBL" id="AUN29211.1"/>
    </source>
</evidence>
<evidence type="ECO:0000256" key="3">
    <source>
        <dbReference type="ARBA" id="ARBA00022692"/>
    </source>
</evidence>
<evidence type="ECO:0000256" key="5">
    <source>
        <dbReference type="ARBA" id="ARBA00023136"/>
    </source>
</evidence>
<feature type="transmembrane region" description="Helical" evidence="6">
    <location>
        <begin position="25"/>
        <end position="46"/>
    </location>
</feature>
<organism evidence="9 10">
    <name type="scientific">Niveispirillum cyanobacteriorum</name>
    <dbReference type="NCBI Taxonomy" id="1612173"/>
    <lineage>
        <taxon>Bacteria</taxon>
        <taxon>Pseudomonadati</taxon>
        <taxon>Pseudomonadota</taxon>
        <taxon>Alphaproteobacteria</taxon>
        <taxon>Rhodospirillales</taxon>
        <taxon>Azospirillaceae</taxon>
        <taxon>Niveispirillum</taxon>
    </lineage>
</organism>
<keyword evidence="10" id="KW-1185">Reference proteome</keyword>
<dbReference type="GO" id="GO:0022857">
    <property type="term" value="F:transmembrane transporter activity"/>
    <property type="evidence" value="ECO:0007669"/>
    <property type="project" value="TreeGrafter"/>
</dbReference>
<keyword evidence="3 6" id="KW-0812">Transmembrane</keyword>
<dbReference type="EMBL" id="CP025611">
    <property type="protein sequence ID" value="AUN29211.1"/>
    <property type="molecule type" value="Genomic_DNA"/>
</dbReference>
<evidence type="ECO:0000256" key="1">
    <source>
        <dbReference type="ARBA" id="ARBA00004651"/>
    </source>
</evidence>
<evidence type="ECO:0000259" key="8">
    <source>
        <dbReference type="Pfam" id="PF12704"/>
    </source>
</evidence>
<feature type="domain" description="ABC3 transporter permease C-terminal" evidence="7">
    <location>
        <begin position="709"/>
        <end position="810"/>
    </location>
</feature>
<dbReference type="InterPro" id="IPR025857">
    <property type="entry name" value="MacB_PCD"/>
</dbReference>
<feature type="transmembrane region" description="Helical" evidence="6">
    <location>
        <begin position="793"/>
        <end position="815"/>
    </location>
</feature>
<protein>
    <submittedName>
        <fullName evidence="9">ABC transporter permease</fullName>
    </submittedName>
</protein>
<keyword evidence="5 6" id="KW-0472">Membrane</keyword>
<keyword evidence="2" id="KW-1003">Cell membrane</keyword>
<feature type="domain" description="ABC3 transporter permease C-terminal" evidence="7">
    <location>
        <begin position="308"/>
        <end position="423"/>
    </location>
</feature>
<dbReference type="Pfam" id="PF12704">
    <property type="entry name" value="MacB_PCD"/>
    <property type="match status" value="1"/>
</dbReference>
<evidence type="ECO:0000256" key="6">
    <source>
        <dbReference type="SAM" id="Phobius"/>
    </source>
</evidence>
<dbReference type="AlphaFoldDB" id="A0A2K9N7T9"/>
<feature type="transmembrane region" description="Helical" evidence="6">
    <location>
        <begin position="395"/>
        <end position="419"/>
    </location>
</feature>
<keyword evidence="4 6" id="KW-1133">Transmembrane helix</keyword>
<dbReference type="PROSITE" id="PS50890">
    <property type="entry name" value="PUA"/>
    <property type="match status" value="1"/>
</dbReference>
<feature type="transmembrane region" description="Helical" evidence="6">
    <location>
        <begin position="762"/>
        <end position="781"/>
    </location>
</feature>
<dbReference type="Pfam" id="PF02687">
    <property type="entry name" value="FtsX"/>
    <property type="match status" value="2"/>
</dbReference>
<accession>A0A2K9N7T9</accession>
<reference evidence="9 10" key="1">
    <citation type="submission" date="2017-12" db="EMBL/GenBank/DDBJ databases">
        <title>Genomes of bacteria within cyanobacterial aggregates.</title>
        <authorList>
            <person name="Cai H."/>
        </authorList>
    </citation>
    <scope>NUCLEOTIDE SEQUENCE [LARGE SCALE GENOMIC DNA]</scope>
    <source>
        <strain evidence="9 10">TH16</strain>
    </source>
</reference>
<feature type="transmembrane region" description="Helical" evidence="6">
    <location>
        <begin position="302"/>
        <end position="327"/>
    </location>
</feature>
<dbReference type="PANTHER" id="PTHR30572:SF18">
    <property type="entry name" value="ABC-TYPE MACROLIDE FAMILY EXPORT SYSTEM PERMEASE COMPONENT 2"/>
    <property type="match status" value="1"/>
</dbReference>
<feature type="transmembrane region" description="Helical" evidence="6">
    <location>
        <begin position="444"/>
        <end position="464"/>
    </location>
</feature>
<dbReference type="InterPro" id="IPR050250">
    <property type="entry name" value="Macrolide_Exporter_MacB"/>
</dbReference>
<name>A0A2K9N7T9_9PROT</name>
<evidence type="ECO:0000256" key="2">
    <source>
        <dbReference type="ARBA" id="ARBA00022475"/>
    </source>
</evidence>
<dbReference type="Proteomes" id="UP000234752">
    <property type="component" value="Chromosome eg_1"/>
</dbReference>
<dbReference type="KEGG" id="ncb:C0V82_02320"/>
<evidence type="ECO:0000313" key="10">
    <source>
        <dbReference type="Proteomes" id="UP000234752"/>
    </source>
</evidence>
<feature type="transmembrane region" description="Helical" evidence="6">
    <location>
        <begin position="348"/>
        <end position="375"/>
    </location>
</feature>
<evidence type="ECO:0000256" key="4">
    <source>
        <dbReference type="ARBA" id="ARBA00022989"/>
    </source>
</evidence>
<dbReference type="InterPro" id="IPR003838">
    <property type="entry name" value="ABC3_permease_C"/>
</dbReference>